<dbReference type="OrthoDB" id="1895543at2759"/>
<dbReference type="KEGG" id="egu:105049268"/>
<feature type="transmembrane region" description="Helical" evidence="2">
    <location>
        <begin position="101"/>
        <end position="124"/>
    </location>
</feature>
<evidence type="ECO:0000313" key="4">
    <source>
        <dbReference type="RefSeq" id="XP_010927168.1"/>
    </source>
</evidence>
<feature type="transmembrane region" description="Helical" evidence="2">
    <location>
        <begin position="157"/>
        <end position="180"/>
    </location>
</feature>
<reference evidence="4" key="1">
    <citation type="submission" date="2025-08" db="UniProtKB">
        <authorList>
            <consortium name="RefSeq"/>
        </authorList>
    </citation>
    <scope>IDENTIFICATION</scope>
</reference>
<evidence type="ECO:0000256" key="1">
    <source>
        <dbReference type="SAM" id="MobiDB-lite"/>
    </source>
</evidence>
<dbReference type="PANTHER" id="PTHR31963">
    <property type="entry name" value="RAS GUANINE NUCLEOTIDE EXCHANGE FACTOR K"/>
    <property type="match status" value="1"/>
</dbReference>
<dbReference type="PANTHER" id="PTHR31963:SF4">
    <property type="entry name" value="GUSTATORY RECEPTOR"/>
    <property type="match status" value="1"/>
</dbReference>
<feature type="region of interest" description="Disordered" evidence="1">
    <location>
        <begin position="361"/>
        <end position="385"/>
    </location>
</feature>
<feature type="transmembrane region" description="Helical" evidence="2">
    <location>
        <begin position="315"/>
        <end position="335"/>
    </location>
</feature>
<keyword evidence="2" id="KW-0472">Membrane</keyword>
<accession>A0A6I9RJ54</accession>
<keyword evidence="2" id="KW-1133">Transmembrane helix</keyword>
<feature type="transmembrane region" description="Helical" evidence="2">
    <location>
        <begin position="200"/>
        <end position="223"/>
    </location>
</feature>
<dbReference type="Proteomes" id="UP000504607">
    <property type="component" value="Chromosome 7"/>
</dbReference>
<feature type="transmembrane region" description="Helical" evidence="2">
    <location>
        <begin position="434"/>
        <end position="452"/>
    </location>
</feature>
<dbReference type="AlphaFoldDB" id="A0A6I9RJ54"/>
<feature type="transmembrane region" description="Helical" evidence="2">
    <location>
        <begin position="279"/>
        <end position="303"/>
    </location>
</feature>
<organism evidence="3 4">
    <name type="scientific">Elaeis guineensis var. tenera</name>
    <name type="common">Oil palm</name>
    <dbReference type="NCBI Taxonomy" id="51953"/>
    <lineage>
        <taxon>Eukaryota</taxon>
        <taxon>Viridiplantae</taxon>
        <taxon>Streptophyta</taxon>
        <taxon>Embryophyta</taxon>
        <taxon>Tracheophyta</taxon>
        <taxon>Spermatophyta</taxon>
        <taxon>Magnoliopsida</taxon>
        <taxon>Liliopsida</taxon>
        <taxon>Arecaceae</taxon>
        <taxon>Arecoideae</taxon>
        <taxon>Cocoseae</taxon>
        <taxon>Elaeidinae</taxon>
        <taxon>Elaeis</taxon>
    </lineage>
</organism>
<proteinExistence type="predicted"/>
<dbReference type="InterPro" id="IPR021924">
    <property type="entry name" value="DUF3537"/>
</dbReference>
<dbReference type="RefSeq" id="XP_010927168.1">
    <property type="nucleotide sequence ID" value="XM_010928866.3"/>
</dbReference>
<dbReference type="InParanoid" id="A0A6I9RJ54"/>
<protein>
    <submittedName>
        <fullName evidence="4">Uncharacterized protein LOC105049268</fullName>
    </submittedName>
</protein>
<name>A0A6I9RJ54_ELAGV</name>
<dbReference type="Pfam" id="PF12056">
    <property type="entry name" value="DUF3537"/>
    <property type="match status" value="1"/>
</dbReference>
<evidence type="ECO:0000256" key="2">
    <source>
        <dbReference type="SAM" id="Phobius"/>
    </source>
</evidence>
<keyword evidence="2" id="KW-0812">Transmembrane</keyword>
<evidence type="ECO:0000313" key="3">
    <source>
        <dbReference type="Proteomes" id="UP000504607"/>
    </source>
</evidence>
<sequence>MDLPGGTGTDARNGSDPAAMEANSASVAVPLLLNPAYARTKSIVHDELRNFRICLKWCALDHSSCGGRAASYATFVALAVVLPAATSLSVRPPPSAAAMPLYQLVQLPESGLAAISFLTLAAFFRRHGLRQLLFLDGALRDDSAFVRRGYNRELDRAFRHLAAILLPSFSVELAHKILFFSSVPVSARLPFRAPIPWNSVAFVATLASWVYRTGVFLLVCVLFRLTCELQILRFEGFYRMFDEGEGAGVEHRRSGNYAWAIFKEHLRIKRQLLETSHRYRIFIIGCLVIISVSQLGALMLVLASKSQKNFCNSGDLVVCSAVQISGFFMCLLGAARITHRAQRVVSVASRWHTITSCAPRCPSDASQLQKQTPAPPINEHHASDAGDCERNLSKEPIMSSSHPGASFESRQALVTYLQHNGGGITLFGFALDRGLLHTLFAFEMTLVLWILSKVVVLA</sequence>
<dbReference type="GeneID" id="105049268"/>
<feature type="transmembrane region" description="Helical" evidence="2">
    <location>
        <begin position="69"/>
        <end position="89"/>
    </location>
</feature>
<gene>
    <name evidence="4" type="primary">LOC105049268</name>
</gene>
<keyword evidence="3" id="KW-1185">Reference proteome</keyword>